<dbReference type="Proteomes" id="UP001168098">
    <property type="component" value="Unassembled WGS sequence"/>
</dbReference>
<dbReference type="EMBL" id="JARBHA010000017">
    <property type="protein sequence ID" value="KAJ9678263.1"/>
    <property type="molecule type" value="Genomic_DNA"/>
</dbReference>
<accession>A0AA39DAV9</accession>
<keyword evidence="2" id="KW-1185">Reference proteome</keyword>
<name>A0AA39DAV9_VITRO</name>
<comment type="caution">
    <text evidence="1">The sequence shown here is derived from an EMBL/GenBank/DDBJ whole genome shotgun (WGS) entry which is preliminary data.</text>
</comment>
<dbReference type="AlphaFoldDB" id="A0AA39DAV9"/>
<evidence type="ECO:0000313" key="1">
    <source>
        <dbReference type="EMBL" id="KAJ9678263.1"/>
    </source>
</evidence>
<sequence length="142" mass="15696">MLLCMWLLNKINVAYFHIDLDGGVAIAMTASDGQFLLDHLINGVNDFKQHGGSYVRGCLLFSQVFYVSCSHFPSMTVPSSLPRCAHWIDVLVRKRVKLDVKMLGALSHVQFHCALLNEAVENNGSMNDNNVATVIGVGNEFI</sequence>
<evidence type="ECO:0000313" key="2">
    <source>
        <dbReference type="Proteomes" id="UP001168098"/>
    </source>
</evidence>
<organism evidence="1 2">
    <name type="scientific">Vitis rotundifolia</name>
    <name type="common">Muscadine grape</name>
    <dbReference type="NCBI Taxonomy" id="103349"/>
    <lineage>
        <taxon>Eukaryota</taxon>
        <taxon>Viridiplantae</taxon>
        <taxon>Streptophyta</taxon>
        <taxon>Embryophyta</taxon>
        <taxon>Tracheophyta</taxon>
        <taxon>Spermatophyta</taxon>
        <taxon>Magnoliopsida</taxon>
        <taxon>eudicotyledons</taxon>
        <taxon>Gunneridae</taxon>
        <taxon>Pentapetalae</taxon>
        <taxon>rosids</taxon>
        <taxon>Vitales</taxon>
        <taxon>Vitaceae</taxon>
        <taxon>Viteae</taxon>
        <taxon>Vitis</taxon>
    </lineage>
</organism>
<reference evidence="1 2" key="1">
    <citation type="journal article" date="2023" name="BMC Biotechnol.">
        <title>Vitis rotundifolia cv Carlos genome sequencing.</title>
        <authorList>
            <person name="Huff M."/>
            <person name="Hulse-Kemp A."/>
            <person name="Scheffler B."/>
            <person name="Youngblood R."/>
            <person name="Simpson S."/>
            <person name="Babiker E."/>
            <person name="Staton M."/>
        </authorList>
    </citation>
    <scope>NUCLEOTIDE SEQUENCE [LARGE SCALE GENOMIC DNA]</scope>
    <source>
        <tissue evidence="1">Leaf</tissue>
    </source>
</reference>
<proteinExistence type="predicted"/>
<protein>
    <submittedName>
        <fullName evidence="1">Uncharacterized protein</fullName>
    </submittedName>
</protein>
<gene>
    <name evidence="1" type="ORF">PVL29_022998</name>
</gene>